<dbReference type="Gene3D" id="3.40.830.10">
    <property type="entry name" value="LigB-like"/>
    <property type="match status" value="1"/>
</dbReference>
<dbReference type="Proteomes" id="UP000277094">
    <property type="component" value="Unassembled WGS sequence"/>
</dbReference>
<evidence type="ECO:0000313" key="1">
    <source>
        <dbReference type="EMBL" id="RNL80094.1"/>
    </source>
</evidence>
<dbReference type="AlphaFoldDB" id="A0A3N0DWU7"/>
<accession>A0A3N0DWU7</accession>
<comment type="caution">
    <text evidence="1">The sequence shown here is derived from an EMBL/GenBank/DDBJ whole genome shotgun (WGS) entry which is preliminary data.</text>
</comment>
<gene>
    <name evidence="1" type="ORF">EFL95_14385</name>
</gene>
<organism evidence="1 2">
    <name type="scientific">Nocardioides marmorisolisilvae</name>
    <dbReference type="NCBI Taxonomy" id="1542737"/>
    <lineage>
        <taxon>Bacteria</taxon>
        <taxon>Bacillati</taxon>
        <taxon>Actinomycetota</taxon>
        <taxon>Actinomycetes</taxon>
        <taxon>Propionibacteriales</taxon>
        <taxon>Nocardioidaceae</taxon>
        <taxon>Nocardioides</taxon>
    </lineage>
</organism>
<dbReference type="OrthoDB" id="4543339at2"/>
<keyword evidence="2" id="KW-1185">Reference proteome</keyword>
<sequence>MKLLIVPGVLALRPEYASIEDPVAELRKAVAEATDWLGDGRLVTANGSAMRTEKAPGHFDARAETFDAALGAALRAGDLAALRRLDTVLAEELWADVAALVAIAGELSEVTSVEVDYDDDPYGVQYWVVRWECS</sequence>
<evidence type="ECO:0000313" key="2">
    <source>
        <dbReference type="Proteomes" id="UP000277094"/>
    </source>
</evidence>
<dbReference type="RefSeq" id="WP_123234596.1">
    <property type="nucleotide sequence ID" value="NZ_RJSG01000002.1"/>
</dbReference>
<reference evidence="1 2" key="1">
    <citation type="submission" date="2018-11" db="EMBL/GenBank/DDBJ databases">
        <authorList>
            <person name="Li F."/>
        </authorList>
    </citation>
    <scope>NUCLEOTIDE SEQUENCE [LARGE SCALE GENOMIC DNA]</scope>
    <source>
        <strain evidence="1 2">KIS18-7</strain>
    </source>
</reference>
<proteinExistence type="predicted"/>
<protein>
    <submittedName>
        <fullName evidence="1">Uncharacterized protein</fullName>
    </submittedName>
</protein>
<name>A0A3N0DWU7_9ACTN</name>
<dbReference type="EMBL" id="RJSG01000002">
    <property type="protein sequence ID" value="RNL80094.1"/>
    <property type="molecule type" value="Genomic_DNA"/>
</dbReference>